<organism evidence="2 3">
    <name type="scientific">Alloscardovia theropitheci</name>
    <dbReference type="NCBI Taxonomy" id="2496842"/>
    <lineage>
        <taxon>Bacteria</taxon>
        <taxon>Bacillati</taxon>
        <taxon>Actinomycetota</taxon>
        <taxon>Actinomycetes</taxon>
        <taxon>Bifidobacteriales</taxon>
        <taxon>Bifidobacteriaceae</taxon>
        <taxon>Alloscardovia</taxon>
    </lineage>
</organism>
<dbReference type="CDD" id="cd05269">
    <property type="entry name" value="TMR_SDR_a"/>
    <property type="match status" value="1"/>
</dbReference>
<reference evidence="2 3" key="1">
    <citation type="submission" date="2018-12" db="EMBL/GenBank/DDBJ databases">
        <title>Alloscrdovia theropitheci sp. nov: a novel taxon from the feces of the bleeding-herat monkey (Theropithecus geleda).</title>
        <authorList>
            <person name="Modesto M."/>
        </authorList>
    </citation>
    <scope>NUCLEOTIDE SEQUENCE [LARGE SCALE GENOMIC DNA]</scope>
    <source>
        <strain evidence="2 3">GLDI4/2</strain>
    </source>
</reference>
<dbReference type="InterPro" id="IPR036291">
    <property type="entry name" value="NAD(P)-bd_dom_sf"/>
</dbReference>
<dbReference type="Proteomes" id="UP000291289">
    <property type="component" value="Unassembled WGS sequence"/>
</dbReference>
<dbReference type="Pfam" id="PF05368">
    <property type="entry name" value="NmrA"/>
    <property type="match status" value="1"/>
</dbReference>
<dbReference type="AlphaFoldDB" id="A0A4R0QXL0"/>
<dbReference type="Gene3D" id="3.40.50.720">
    <property type="entry name" value="NAD(P)-binding Rossmann-like Domain"/>
    <property type="match status" value="1"/>
</dbReference>
<evidence type="ECO:0000313" key="3">
    <source>
        <dbReference type="Proteomes" id="UP000291289"/>
    </source>
</evidence>
<proteinExistence type="predicted"/>
<gene>
    <name evidence="2" type="ORF">EJ419_04835</name>
</gene>
<name>A0A4R0QXL0_9BIFI</name>
<dbReference type="EMBL" id="RXLP01000019">
    <property type="protein sequence ID" value="TCD54360.1"/>
    <property type="molecule type" value="Genomic_DNA"/>
</dbReference>
<protein>
    <submittedName>
        <fullName evidence="2">SDR family oxidoreductase</fullName>
    </submittedName>
</protein>
<dbReference type="Gene3D" id="3.90.25.10">
    <property type="entry name" value="UDP-galactose 4-epimerase, domain 1"/>
    <property type="match status" value="1"/>
</dbReference>
<dbReference type="SUPFAM" id="SSF51735">
    <property type="entry name" value="NAD(P)-binding Rossmann-fold domains"/>
    <property type="match status" value="1"/>
</dbReference>
<dbReference type="PANTHER" id="PTHR47129:SF1">
    <property type="entry name" value="NMRA-LIKE DOMAIN-CONTAINING PROTEIN"/>
    <property type="match status" value="1"/>
</dbReference>
<evidence type="ECO:0000259" key="1">
    <source>
        <dbReference type="Pfam" id="PF05368"/>
    </source>
</evidence>
<evidence type="ECO:0000313" key="2">
    <source>
        <dbReference type="EMBL" id="TCD54360.1"/>
    </source>
</evidence>
<dbReference type="PANTHER" id="PTHR47129">
    <property type="entry name" value="QUINONE OXIDOREDUCTASE 2"/>
    <property type="match status" value="1"/>
</dbReference>
<accession>A0A4R0QXL0</accession>
<dbReference type="OrthoDB" id="3243290at2"/>
<dbReference type="RefSeq" id="WP_131284132.1">
    <property type="nucleotide sequence ID" value="NZ_RXLP01000019.1"/>
</dbReference>
<dbReference type="InterPro" id="IPR052718">
    <property type="entry name" value="NmrA-type_oxidoreductase"/>
</dbReference>
<keyword evidence="3" id="KW-1185">Reference proteome</keyword>
<feature type="domain" description="NmrA-like" evidence="1">
    <location>
        <begin position="4"/>
        <end position="229"/>
    </location>
</feature>
<sequence>MIGLTGVSGKLGSLVAAELHSLLGDGEHEAVRYIARTPQKLEGKTPAGVELRKASYENSRESVEALTGIDTLFMVSAGESPTRIDEHKAFIDAAKAAGVKHIVYTSFYNAAVDSTFTLGRDHGYTEAYIKESGLTYTFTRDNFYAEFFADMVLEYGELRGPAGDGVCSLVSRHDIARTIATILVHPDQWENTTLNMTGPQELTLHDVVEISSRVLGKDIPYIDESLEEAYASRQQYGVPDWQVDAWVSTYTAIRDGETAGLSNDIERVTGTKPRSFEEVLTFEASQR</sequence>
<comment type="caution">
    <text evidence="2">The sequence shown here is derived from an EMBL/GenBank/DDBJ whole genome shotgun (WGS) entry which is preliminary data.</text>
</comment>
<dbReference type="InterPro" id="IPR008030">
    <property type="entry name" value="NmrA-like"/>
</dbReference>